<evidence type="ECO:0000313" key="1">
    <source>
        <dbReference type="EMBL" id="KAH3729399.1"/>
    </source>
</evidence>
<protein>
    <submittedName>
        <fullName evidence="1">Uncharacterized protein</fullName>
    </submittedName>
</protein>
<reference evidence="1" key="2">
    <citation type="submission" date="2020-11" db="EMBL/GenBank/DDBJ databases">
        <authorList>
            <person name="McCartney M.A."/>
            <person name="Auch B."/>
            <person name="Kono T."/>
            <person name="Mallez S."/>
            <person name="Becker A."/>
            <person name="Gohl D.M."/>
            <person name="Silverstein K.A.T."/>
            <person name="Koren S."/>
            <person name="Bechman K.B."/>
            <person name="Herman A."/>
            <person name="Abrahante J.E."/>
            <person name="Garbe J."/>
        </authorList>
    </citation>
    <scope>NUCLEOTIDE SEQUENCE</scope>
    <source>
        <strain evidence="1">Duluth1</strain>
        <tissue evidence="1">Whole animal</tissue>
    </source>
</reference>
<evidence type="ECO:0000313" key="2">
    <source>
        <dbReference type="Proteomes" id="UP000828390"/>
    </source>
</evidence>
<accession>A0A9D4HS77</accession>
<comment type="caution">
    <text evidence="1">The sequence shown here is derived from an EMBL/GenBank/DDBJ whole genome shotgun (WGS) entry which is preliminary data.</text>
</comment>
<dbReference type="Proteomes" id="UP000828390">
    <property type="component" value="Unassembled WGS sequence"/>
</dbReference>
<proteinExistence type="predicted"/>
<reference evidence="1" key="1">
    <citation type="journal article" date="2019" name="bioRxiv">
        <title>The Genome of the Zebra Mussel, Dreissena polymorpha: A Resource for Invasive Species Research.</title>
        <authorList>
            <person name="McCartney M.A."/>
            <person name="Auch B."/>
            <person name="Kono T."/>
            <person name="Mallez S."/>
            <person name="Zhang Y."/>
            <person name="Obille A."/>
            <person name="Becker A."/>
            <person name="Abrahante J.E."/>
            <person name="Garbe J."/>
            <person name="Badalamenti J.P."/>
            <person name="Herman A."/>
            <person name="Mangelson H."/>
            <person name="Liachko I."/>
            <person name="Sullivan S."/>
            <person name="Sone E.D."/>
            <person name="Koren S."/>
            <person name="Silverstein K.A.T."/>
            <person name="Beckman K.B."/>
            <person name="Gohl D.M."/>
        </authorList>
    </citation>
    <scope>NUCLEOTIDE SEQUENCE</scope>
    <source>
        <strain evidence="1">Duluth1</strain>
        <tissue evidence="1">Whole animal</tissue>
    </source>
</reference>
<gene>
    <name evidence="1" type="ORF">DPMN_055368</name>
</gene>
<dbReference type="AlphaFoldDB" id="A0A9D4HS77"/>
<name>A0A9D4HS77_DREPO</name>
<keyword evidence="2" id="KW-1185">Reference proteome</keyword>
<sequence>MISQTPKHTFPGASLSATQHLCLYDLFLYTSLLKLSGDIELNPGPDPNMQQTSYSVFTNHGLSIMHLNIQSLVP</sequence>
<organism evidence="1 2">
    <name type="scientific">Dreissena polymorpha</name>
    <name type="common">Zebra mussel</name>
    <name type="synonym">Mytilus polymorpha</name>
    <dbReference type="NCBI Taxonomy" id="45954"/>
    <lineage>
        <taxon>Eukaryota</taxon>
        <taxon>Metazoa</taxon>
        <taxon>Spiralia</taxon>
        <taxon>Lophotrochozoa</taxon>
        <taxon>Mollusca</taxon>
        <taxon>Bivalvia</taxon>
        <taxon>Autobranchia</taxon>
        <taxon>Heteroconchia</taxon>
        <taxon>Euheterodonta</taxon>
        <taxon>Imparidentia</taxon>
        <taxon>Neoheterodontei</taxon>
        <taxon>Myida</taxon>
        <taxon>Dreissenoidea</taxon>
        <taxon>Dreissenidae</taxon>
        <taxon>Dreissena</taxon>
    </lineage>
</organism>
<dbReference type="EMBL" id="JAIWYP010000012">
    <property type="protein sequence ID" value="KAH3729399.1"/>
    <property type="molecule type" value="Genomic_DNA"/>
</dbReference>